<dbReference type="AlphaFoldDB" id="A0A2C6L8X7"/>
<comment type="similarity">
    <text evidence="1">Belongs to the WD repeat EIPR1 family.</text>
</comment>
<accession>A0A2C6L8X7</accession>
<dbReference type="EMBL" id="MIGC01001054">
    <property type="protein sequence ID" value="PHJ23623.1"/>
    <property type="molecule type" value="Genomic_DNA"/>
</dbReference>
<proteinExistence type="inferred from homology"/>
<keyword evidence="5" id="KW-1185">Reference proteome</keyword>
<dbReference type="Gene3D" id="2.130.10.10">
    <property type="entry name" value="YVTN repeat-like/Quinoprotein amine dehydrogenase"/>
    <property type="match status" value="1"/>
</dbReference>
<evidence type="ECO:0000313" key="5">
    <source>
        <dbReference type="Proteomes" id="UP000221165"/>
    </source>
</evidence>
<dbReference type="SMART" id="SM00320">
    <property type="entry name" value="WD40"/>
    <property type="match status" value="3"/>
</dbReference>
<feature type="compositionally biased region" description="Low complexity" evidence="3">
    <location>
        <begin position="219"/>
        <end position="228"/>
    </location>
</feature>
<feature type="compositionally biased region" description="Basic and acidic residues" evidence="3">
    <location>
        <begin position="295"/>
        <end position="312"/>
    </location>
</feature>
<evidence type="ECO:0000256" key="3">
    <source>
        <dbReference type="SAM" id="MobiDB-lite"/>
    </source>
</evidence>
<dbReference type="SUPFAM" id="SSF50978">
    <property type="entry name" value="WD40 repeat-like"/>
    <property type="match status" value="1"/>
</dbReference>
<comment type="caution">
    <text evidence="4">The sequence shown here is derived from an EMBL/GenBank/DDBJ whole genome shotgun (WGS) entry which is preliminary data.</text>
</comment>
<sequence>MGDPSIVQNFYSSPSSVCGSYKILNSSGGPIPARCLASLSIPRHVVSAYKRRTSSSTAKPLLPHCFLAATSSADPTSNELHVLGYEEDTFEVECSARVFHPPEIQALAISSSSSISSTSYHVGRKSEEKNKEEGEEGEEGEEKRKKEREKKSDRSHEDNEEDVLRMPLWFFTAYPHTSRCFNSRSLCSLWRCDVPVPGCMREGEEDEENEEEKKKKNTESLLSSSASSCPIERIQPELVVSLRSMKEEKDQKRTERENISSFSRIKQLVVREWSGSSGGGGEEGRAAGEKGGGGGEEREKEKEEDKTKEGERKSRRRKKEEGKEEHLLVVMNKTMQLFSVTSDGSYQGLLEIRASRGGSIQAAAFDPHHKDVVFMAESFCDSFGGGYTGESEREEEGGVCDSFIYSNGGGIRIVDIRTPSSLSSSSSCSSSSSSRSFTTFYQRGRNPSLKSFAFSSSSSPSPCMDGCDSVDQANGDSYYYSCSSSPFSFSPAPLSIDCNENLPFSLVTGSSDGSVMYWDSRLLSRPLMVLQDVHSHWVTRVKLNAFHDQLLLTASTDNTVKLHHVEPSTASNAALASSFSSSSSSSSFMMTPGVGSYTRHIVLEIQQEEDEGEGEEAEENEKRDSEGLSSSSFEPSSYLPHNADAGAGRGPLSVSSCKQRKEEEQKEKKGQEERKISGREKTKKNRKRQENYTISSYEGSEDVIADLAWAGDDAWICASLSADGQISFHHVPSKEKYSILL</sequence>
<dbReference type="OrthoDB" id="427795at2759"/>
<dbReference type="Proteomes" id="UP000221165">
    <property type="component" value="Unassembled WGS sequence"/>
</dbReference>
<evidence type="ECO:0000256" key="1">
    <source>
        <dbReference type="ARBA" id="ARBA00005672"/>
    </source>
</evidence>
<dbReference type="GeneID" id="94425938"/>
<dbReference type="RefSeq" id="XP_067925298.1">
    <property type="nucleotide sequence ID" value="XM_068062727.1"/>
</dbReference>
<protein>
    <submittedName>
        <fullName evidence="4">Wd g-beta repeat-containing protein</fullName>
    </submittedName>
</protein>
<feature type="region of interest" description="Disordered" evidence="3">
    <location>
        <begin position="198"/>
        <end position="229"/>
    </location>
</feature>
<dbReference type="PANTHER" id="PTHR14205">
    <property type="entry name" value="WD-REPEAT PROTEIN"/>
    <property type="match status" value="1"/>
</dbReference>
<gene>
    <name evidence="4" type="ORF">CSUI_002527</name>
</gene>
<reference evidence="4 5" key="1">
    <citation type="journal article" date="2017" name="Int. J. Parasitol.">
        <title>The genome of the protozoan parasite Cystoisospora suis and a reverse vaccinology approach to identify vaccine candidates.</title>
        <authorList>
            <person name="Palmieri N."/>
            <person name="Shrestha A."/>
            <person name="Ruttkowski B."/>
            <person name="Beck T."/>
            <person name="Vogl C."/>
            <person name="Tomley F."/>
            <person name="Blake D.P."/>
            <person name="Joachim A."/>
        </authorList>
    </citation>
    <scope>NUCLEOTIDE SEQUENCE [LARGE SCALE GENOMIC DNA]</scope>
    <source>
        <strain evidence="4 5">Wien I</strain>
    </source>
</reference>
<evidence type="ECO:0000256" key="2">
    <source>
        <dbReference type="PROSITE-ProRule" id="PRU00221"/>
    </source>
</evidence>
<dbReference type="InterPro" id="IPR040323">
    <property type="entry name" value="EIPR1"/>
</dbReference>
<dbReference type="PROSITE" id="PS50082">
    <property type="entry name" value="WD_REPEATS_2"/>
    <property type="match status" value="1"/>
</dbReference>
<feature type="compositionally biased region" description="Acidic residues" evidence="3">
    <location>
        <begin position="607"/>
        <end position="619"/>
    </location>
</feature>
<name>A0A2C6L8X7_9APIC</name>
<organism evidence="4 5">
    <name type="scientific">Cystoisospora suis</name>
    <dbReference type="NCBI Taxonomy" id="483139"/>
    <lineage>
        <taxon>Eukaryota</taxon>
        <taxon>Sar</taxon>
        <taxon>Alveolata</taxon>
        <taxon>Apicomplexa</taxon>
        <taxon>Conoidasida</taxon>
        <taxon>Coccidia</taxon>
        <taxon>Eucoccidiorida</taxon>
        <taxon>Eimeriorina</taxon>
        <taxon>Sarcocystidae</taxon>
        <taxon>Cystoisospora</taxon>
    </lineage>
</organism>
<dbReference type="InterPro" id="IPR001680">
    <property type="entry name" value="WD40_rpt"/>
</dbReference>
<dbReference type="Pfam" id="PF00400">
    <property type="entry name" value="WD40"/>
    <property type="match status" value="1"/>
</dbReference>
<feature type="region of interest" description="Disordered" evidence="3">
    <location>
        <begin position="117"/>
        <end position="159"/>
    </location>
</feature>
<dbReference type="GO" id="GO:0016567">
    <property type="term" value="P:protein ubiquitination"/>
    <property type="evidence" value="ECO:0007669"/>
    <property type="project" value="TreeGrafter"/>
</dbReference>
<feature type="region of interest" description="Disordered" evidence="3">
    <location>
        <begin position="272"/>
        <end position="323"/>
    </location>
</feature>
<evidence type="ECO:0000313" key="4">
    <source>
        <dbReference type="EMBL" id="PHJ23623.1"/>
    </source>
</evidence>
<dbReference type="InterPro" id="IPR015943">
    <property type="entry name" value="WD40/YVTN_repeat-like_dom_sf"/>
</dbReference>
<feature type="compositionally biased region" description="Basic and acidic residues" evidence="3">
    <location>
        <begin position="141"/>
        <end position="157"/>
    </location>
</feature>
<feature type="region of interest" description="Disordered" evidence="3">
    <location>
        <begin position="607"/>
        <end position="691"/>
    </location>
</feature>
<feature type="repeat" description="WD" evidence="2">
    <location>
        <begin position="506"/>
        <end position="519"/>
    </location>
</feature>
<feature type="compositionally biased region" description="Low complexity" evidence="3">
    <location>
        <begin position="627"/>
        <end position="640"/>
    </location>
</feature>
<feature type="compositionally biased region" description="Basic and acidic residues" evidence="3">
    <location>
        <begin position="659"/>
        <end position="680"/>
    </location>
</feature>
<dbReference type="InterPro" id="IPR036322">
    <property type="entry name" value="WD40_repeat_dom_sf"/>
</dbReference>
<keyword evidence="2" id="KW-0853">WD repeat</keyword>
<dbReference type="VEuPathDB" id="ToxoDB:CSUI_002527"/>
<dbReference type="PANTHER" id="PTHR14205:SF15">
    <property type="entry name" value="EARP AND GARP COMPLEX-INTERACTING PROTEIN 1"/>
    <property type="match status" value="1"/>
</dbReference>